<protein>
    <submittedName>
        <fullName evidence="1">Uncharacterized protein</fullName>
    </submittedName>
</protein>
<dbReference type="AlphaFoldDB" id="A0AAD4GM68"/>
<accession>A0AAD4GM68</accession>
<reference evidence="1" key="2">
    <citation type="journal article" date="2020" name="Nat. Commun.">
        <title>Large-scale genome sequencing of mycorrhizal fungi provides insights into the early evolution of symbiotic traits.</title>
        <authorList>
            <person name="Miyauchi S."/>
            <person name="Kiss E."/>
            <person name="Kuo A."/>
            <person name="Drula E."/>
            <person name="Kohler A."/>
            <person name="Sanchez-Garcia M."/>
            <person name="Morin E."/>
            <person name="Andreopoulos B."/>
            <person name="Barry K.W."/>
            <person name="Bonito G."/>
            <person name="Buee M."/>
            <person name="Carver A."/>
            <person name="Chen C."/>
            <person name="Cichocki N."/>
            <person name="Clum A."/>
            <person name="Culley D."/>
            <person name="Crous P.W."/>
            <person name="Fauchery L."/>
            <person name="Girlanda M."/>
            <person name="Hayes R.D."/>
            <person name="Keri Z."/>
            <person name="LaButti K."/>
            <person name="Lipzen A."/>
            <person name="Lombard V."/>
            <person name="Magnuson J."/>
            <person name="Maillard F."/>
            <person name="Murat C."/>
            <person name="Nolan M."/>
            <person name="Ohm R.A."/>
            <person name="Pangilinan J."/>
            <person name="Pereira M.F."/>
            <person name="Perotto S."/>
            <person name="Peter M."/>
            <person name="Pfister S."/>
            <person name="Riley R."/>
            <person name="Sitrit Y."/>
            <person name="Stielow J.B."/>
            <person name="Szollosi G."/>
            <person name="Zifcakova L."/>
            <person name="Stursova M."/>
            <person name="Spatafora J.W."/>
            <person name="Tedersoo L."/>
            <person name="Vaario L.M."/>
            <person name="Yamada A."/>
            <person name="Yan M."/>
            <person name="Wang P."/>
            <person name="Xu J."/>
            <person name="Bruns T."/>
            <person name="Baldrian P."/>
            <person name="Vilgalys R."/>
            <person name="Dunand C."/>
            <person name="Henrissat B."/>
            <person name="Grigoriev I.V."/>
            <person name="Hibbett D."/>
            <person name="Nagy L.G."/>
            <person name="Martin F.M."/>
        </authorList>
    </citation>
    <scope>NUCLEOTIDE SEQUENCE</scope>
    <source>
        <strain evidence="1">BED1</strain>
    </source>
</reference>
<name>A0AAD4GM68_BOLED</name>
<organism evidence="1 2">
    <name type="scientific">Boletus edulis BED1</name>
    <dbReference type="NCBI Taxonomy" id="1328754"/>
    <lineage>
        <taxon>Eukaryota</taxon>
        <taxon>Fungi</taxon>
        <taxon>Dikarya</taxon>
        <taxon>Basidiomycota</taxon>
        <taxon>Agaricomycotina</taxon>
        <taxon>Agaricomycetes</taxon>
        <taxon>Agaricomycetidae</taxon>
        <taxon>Boletales</taxon>
        <taxon>Boletineae</taxon>
        <taxon>Boletaceae</taxon>
        <taxon>Boletoideae</taxon>
        <taxon>Boletus</taxon>
    </lineage>
</organism>
<sequence>MPHPMILLSRGPRENPREELKLNQHAFEAQSPYQALIQAATRAPFVSFNTEIIAAQEVLNLRSVGKWRSPTRLLHSAERYSHLTPIAPRSGRGLEQTCSYLSTRYKQLETMEKFDMAIVLAWKTLRPVQFFELLVVYLSTRCNALGQWRTSTGPLYSIEKHFCAHQDTTSQATLQMNFILGISSSAQWRDPNEAIVLVSRSTRPPPTGDPVALNVFEQCRYPSDPSV</sequence>
<keyword evidence="2" id="KW-1185">Reference proteome</keyword>
<dbReference type="EMBL" id="WHUW01000001">
    <property type="protein sequence ID" value="KAF8452407.1"/>
    <property type="molecule type" value="Genomic_DNA"/>
</dbReference>
<reference evidence="1" key="1">
    <citation type="submission" date="2019-10" db="EMBL/GenBank/DDBJ databases">
        <authorList>
            <consortium name="DOE Joint Genome Institute"/>
            <person name="Kuo A."/>
            <person name="Miyauchi S."/>
            <person name="Kiss E."/>
            <person name="Drula E."/>
            <person name="Kohler A."/>
            <person name="Sanchez-Garcia M."/>
            <person name="Andreopoulos B."/>
            <person name="Barry K.W."/>
            <person name="Bonito G."/>
            <person name="Buee M."/>
            <person name="Carver A."/>
            <person name="Chen C."/>
            <person name="Cichocki N."/>
            <person name="Clum A."/>
            <person name="Culley D."/>
            <person name="Crous P.W."/>
            <person name="Fauchery L."/>
            <person name="Girlanda M."/>
            <person name="Hayes R."/>
            <person name="Keri Z."/>
            <person name="LaButti K."/>
            <person name="Lipzen A."/>
            <person name="Lombard V."/>
            <person name="Magnuson J."/>
            <person name="Maillard F."/>
            <person name="Morin E."/>
            <person name="Murat C."/>
            <person name="Nolan M."/>
            <person name="Ohm R."/>
            <person name="Pangilinan J."/>
            <person name="Pereira M."/>
            <person name="Perotto S."/>
            <person name="Peter M."/>
            <person name="Riley R."/>
            <person name="Sitrit Y."/>
            <person name="Stielow B."/>
            <person name="Szollosi G."/>
            <person name="Zifcakova L."/>
            <person name="Stursova M."/>
            <person name="Spatafora J.W."/>
            <person name="Tedersoo L."/>
            <person name="Vaario L.-M."/>
            <person name="Yamada A."/>
            <person name="Yan M."/>
            <person name="Wang P."/>
            <person name="Xu J."/>
            <person name="Bruns T."/>
            <person name="Baldrian P."/>
            <person name="Vilgalys R."/>
            <person name="Henrissat B."/>
            <person name="Grigoriev I.V."/>
            <person name="Hibbett D."/>
            <person name="Nagy L.G."/>
            <person name="Martin F.M."/>
        </authorList>
    </citation>
    <scope>NUCLEOTIDE SEQUENCE</scope>
    <source>
        <strain evidence="1">BED1</strain>
    </source>
</reference>
<evidence type="ECO:0000313" key="1">
    <source>
        <dbReference type="EMBL" id="KAF8452407.1"/>
    </source>
</evidence>
<dbReference type="Proteomes" id="UP001194468">
    <property type="component" value="Unassembled WGS sequence"/>
</dbReference>
<evidence type="ECO:0000313" key="2">
    <source>
        <dbReference type="Proteomes" id="UP001194468"/>
    </source>
</evidence>
<gene>
    <name evidence="1" type="ORF">L210DRAFT_3499385</name>
</gene>
<proteinExistence type="predicted"/>
<comment type="caution">
    <text evidence="1">The sequence shown here is derived from an EMBL/GenBank/DDBJ whole genome shotgun (WGS) entry which is preliminary data.</text>
</comment>